<dbReference type="Gene3D" id="2.40.110.10">
    <property type="entry name" value="Butyryl-CoA Dehydrogenase, subunit A, domain 2"/>
    <property type="match status" value="1"/>
</dbReference>
<evidence type="ECO:0000259" key="17">
    <source>
        <dbReference type="Pfam" id="PF08028"/>
    </source>
</evidence>
<evidence type="ECO:0000256" key="9">
    <source>
        <dbReference type="ARBA" id="ARBA00034328"/>
    </source>
</evidence>
<evidence type="ECO:0000256" key="13">
    <source>
        <dbReference type="ARBA" id="ARBA00049456"/>
    </source>
</evidence>
<evidence type="ECO:0000313" key="18">
    <source>
        <dbReference type="EMBL" id="GIG93027.1"/>
    </source>
</evidence>
<evidence type="ECO:0000259" key="16">
    <source>
        <dbReference type="Pfam" id="PF02771"/>
    </source>
</evidence>
<comment type="catalytic activity">
    <reaction evidence="11">
        <text>dibenzothiophene + FMNH2 + O2 = dibenzothiophene 5-oxide + FMN + H2O + H(+)</text>
        <dbReference type="Rhea" id="RHEA:49076"/>
        <dbReference type="ChEBI" id="CHEBI:15377"/>
        <dbReference type="ChEBI" id="CHEBI:15378"/>
        <dbReference type="ChEBI" id="CHEBI:15379"/>
        <dbReference type="ChEBI" id="CHEBI:23681"/>
        <dbReference type="ChEBI" id="CHEBI:23683"/>
        <dbReference type="ChEBI" id="CHEBI:57618"/>
        <dbReference type="ChEBI" id="CHEBI:58210"/>
    </reaction>
</comment>
<dbReference type="InterPro" id="IPR009100">
    <property type="entry name" value="AcylCoA_DH/oxidase_NM_dom_sf"/>
</dbReference>
<organism evidence="18 19">
    <name type="scientific">Plantactinospora endophytica</name>
    <dbReference type="NCBI Taxonomy" id="673535"/>
    <lineage>
        <taxon>Bacteria</taxon>
        <taxon>Bacillati</taxon>
        <taxon>Actinomycetota</taxon>
        <taxon>Actinomycetes</taxon>
        <taxon>Micromonosporales</taxon>
        <taxon>Micromonosporaceae</taxon>
        <taxon>Plantactinospora</taxon>
    </lineage>
</organism>
<comment type="similarity">
    <text evidence="8">Belongs to the DszC flavin monooxygenase family.</text>
</comment>
<reference evidence="18 19" key="1">
    <citation type="submission" date="2021-01" db="EMBL/GenBank/DDBJ databases">
        <title>Whole genome shotgun sequence of Plantactinospora endophytica NBRC 110450.</title>
        <authorList>
            <person name="Komaki H."/>
            <person name="Tamura T."/>
        </authorList>
    </citation>
    <scope>NUCLEOTIDE SEQUENCE [LARGE SCALE GENOMIC DNA]</scope>
    <source>
        <strain evidence="18 19">NBRC 110450</strain>
    </source>
</reference>
<comment type="catalytic activity">
    <reaction evidence="13">
        <text>dibenzothiophene + 2 FMNH2 + 2 O2 = dibenzothiophene 5,5-dioxide + 2 FMN + 2 H2O + 2 H(+)</text>
        <dbReference type="Rhea" id="RHEA:49072"/>
        <dbReference type="ChEBI" id="CHEBI:15377"/>
        <dbReference type="ChEBI" id="CHEBI:15378"/>
        <dbReference type="ChEBI" id="CHEBI:15379"/>
        <dbReference type="ChEBI" id="CHEBI:23681"/>
        <dbReference type="ChEBI" id="CHEBI:57618"/>
        <dbReference type="ChEBI" id="CHEBI:58210"/>
        <dbReference type="ChEBI" id="CHEBI:90356"/>
        <dbReference type="EC" id="1.14.14.21"/>
    </reaction>
</comment>
<evidence type="ECO:0000256" key="10">
    <source>
        <dbReference type="ARBA" id="ARBA00034345"/>
    </source>
</evidence>
<dbReference type="InterPro" id="IPR036250">
    <property type="entry name" value="AcylCo_DH-like_C"/>
</dbReference>
<evidence type="ECO:0000256" key="12">
    <source>
        <dbReference type="ARBA" id="ARBA00048445"/>
    </source>
</evidence>
<evidence type="ECO:0000256" key="5">
    <source>
        <dbReference type="ARBA" id="ARBA00023002"/>
    </source>
</evidence>
<name>A0ABQ4EE77_9ACTN</name>
<dbReference type="Pfam" id="PF08028">
    <property type="entry name" value="Acyl-CoA_dh_2"/>
    <property type="match status" value="1"/>
</dbReference>
<feature type="domain" description="Acyl-CoA oxidase/dehydrogenase middle" evidence="15">
    <location>
        <begin position="163"/>
        <end position="248"/>
    </location>
</feature>
<dbReference type="InterPro" id="IPR037069">
    <property type="entry name" value="AcylCoA_DH/ox_N_sf"/>
</dbReference>
<evidence type="ECO:0000256" key="6">
    <source>
        <dbReference type="ARBA" id="ARBA00023033"/>
    </source>
</evidence>
<gene>
    <name evidence="18" type="ORF">Pen02_79630</name>
</gene>
<proteinExistence type="inferred from homology"/>
<dbReference type="PANTHER" id="PTHR43884:SF12">
    <property type="entry name" value="ISOVALERYL-COA DEHYDROGENASE, MITOCHONDRIAL-RELATED"/>
    <property type="match status" value="1"/>
</dbReference>
<keyword evidence="2" id="KW-0285">Flavoprotein</keyword>
<feature type="domain" description="Acyl-CoA dehydrogenase C-terminal" evidence="17">
    <location>
        <begin position="274"/>
        <end position="412"/>
    </location>
</feature>
<dbReference type="InterPro" id="IPR006091">
    <property type="entry name" value="Acyl-CoA_Oxase/DH_mid-dom"/>
</dbReference>
<evidence type="ECO:0000256" key="2">
    <source>
        <dbReference type="ARBA" id="ARBA00022630"/>
    </source>
</evidence>
<comment type="subcellular location">
    <subcellularLocation>
        <location evidence="1">Cytoplasm</location>
    </subcellularLocation>
</comment>
<comment type="caution">
    <text evidence="18">The sequence shown here is derived from an EMBL/GenBank/DDBJ whole genome shotgun (WGS) entry which is preliminary data.</text>
</comment>
<sequence>MPENRAASVHAPPRDEPVDSAAPGVSQRPDGARVTEPAVPLLHTHDDAVAAAHQVAQALRPGVIDRDRAGANTVPREALAILDSSGLLGITVPVAHGGPGLGPRTLAEVTRVLASVDPAIAQIPQGHFLIVDVLTVCGGPEVRERLFAQVLSGRRIGNALAERGGRHAQDLTTRLTVDSAGALRLHGRKYYCTGTLTAAWIAVSALDDEGRLCLALVPRDADGVSVDTDWNVMGQRATTSGTTTLEAVAVDPRLVLDYASAYAVPQQLGARAQLVHAAIETGIAGGTVHDTRAYLREHARPSSEAVRTGAATVAGDPHVLHRYGRLATRVRAAEALLADAARTLERVGLLPTDARAAATGSLAVAAAKAFASEVAVEAGSELFALCGASATDERWDLHRHWRNARTHSVHDPVDWKYHHLGAYDIGDVLPPNHGQL</sequence>
<dbReference type="Gene3D" id="1.20.140.10">
    <property type="entry name" value="Butyryl-CoA Dehydrogenase, subunit A, domain 3"/>
    <property type="match status" value="1"/>
</dbReference>
<dbReference type="PIRSF" id="PIRSF016578">
    <property type="entry name" value="HsaA"/>
    <property type="match status" value="1"/>
</dbReference>
<evidence type="ECO:0000256" key="4">
    <source>
        <dbReference type="ARBA" id="ARBA00022741"/>
    </source>
</evidence>
<dbReference type="InterPro" id="IPR046373">
    <property type="entry name" value="Acyl-CoA_Oxase/DH_mid-dom_sf"/>
</dbReference>
<dbReference type="Proteomes" id="UP000646749">
    <property type="component" value="Unassembled WGS sequence"/>
</dbReference>
<dbReference type="Pfam" id="PF02771">
    <property type="entry name" value="Acyl-CoA_dh_N"/>
    <property type="match status" value="1"/>
</dbReference>
<protein>
    <recommendedName>
        <fullName evidence="10">Dibenzothiophene monooxygenase</fullName>
        <ecNumber evidence="9">1.14.14.21</ecNumber>
    </recommendedName>
</protein>
<evidence type="ECO:0000256" key="8">
    <source>
        <dbReference type="ARBA" id="ARBA00034317"/>
    </source>
</evidence>
<keyword evidence="5" id="KW-0560">Oxidoreductase</keyword>
<dbReference type="InterPro" id="IPR013107">
    <property type="entry name" value="Acyl-CoA_DH_C"/>
</dbReference>
<feature type="region of interest" description="Disordered" evidence="14">
    <location>
        <begin position="1"/>
        <end position="32"/>
    </location>
</feature>
<feature type="domain" description="Acyl-CoA dehydrogenase/oxidase N-terminal" evidence="16">
    <location>
        <begin position="55"/>
        <end position="153"/>
    </location>
</feature>
<keyword evidence="6" id="KW-0503">Monooxygenase</keyword>
<dbReference type="SUPFAM" id="SSF56645">
    <property type="entry name" value="Acyl-CoA dehydrogenase NM domain-like"/>
    <property type="match status" value="1"/>
</dbReference>
<keyword evidence="4" id="KW-0547">Nucleotide-binding</keyword>
<evidence type="ECO:0000256" key="1">
    <source>
        <dbReference type="ARBA" id="ARBA00004496"/>
    </source>
</evidence>
<evidence type="ECO:0000256" key="11">
    <source>
        <dbReference type="ARBA" id="ARBA00047859"/>
    </source>
</evidence>
<comment type="pathway">
    <text evidence="7">Sulfur metabolism; dibenzothiophene degradation.</text>
</comment>
<dbReference type="Pfam" id="PF02770">
    <property type="entry name" value="Acyl-CoA_dh_M"/>
    <property type="match status" value="1"/>
</dbReference>
<evidence type="ECO:0000259" key="15">
    <source>
        <dbReference type="Pfam" id="PF02770"/>
    </source>
</evidence>
<comment type="catalytic activity">
    <reaction evidence="12">
        <text>dibenzothiophene 5-oxide + FMNH2 + O2 = dibenzothiophene 5,5-dioxide + FMN + H2O + H(+)</text>
        <dbReference type="Rhea" id="RHEA:49080"/>
        <dbReference type="ChEBI" id="CHEBI:15377"/>
        <dbReference type="ChEBI" id="CHEBI:15378"/>
        <dbReference type="ChEBI" id="CHEBI:15379"/>
        <dbReference type="ChEBI" id="CHEBI:23683"/>
        <dbReference type="ChEBI" id="CHEBI:57618"/>
        <dbReference type="ChEBI" id="CHEBI:58210"/>
        <dbReference type="ChEBI" id="CHEBI:90356"/>
    </reaction>
</comment>
<evidence type="ECO:0000256" key="14">
    <source>
        <dbReference type="SAM" id="MobiDB-lite"/>
    </source>
</evidence>
<keyword evidence="3" id="KW-0288">FMN</keyword>
<evidence type="ECO:0000256" key="7">
    <source>
        <dbReference type="ARBA" id="ARBA00034307"/>
    </source>
</evidence>
<dbReference type="SUPFAM" id="SSF47203">
    <property type="entry name" value="Acyl-CoA dehydrogenase C-terminal domain-like"/>
    <property type="match status" value="1"/>
</dbReference>
<dbReference type="Gene3D" id="1.10.540.10">
    <property type="entry name" value="Acyl-CoA dehydrogenase/oxidase, N-terminal domain"/>
    <property type="match status" value="1"/>
</dbReference>
<dbReference type="EMBL" id="BONW01000050">
    <property type="protein sequence ID" value="GIG93027.1"/>
    <property type="molecule type" value="Genomic_DNA"/>
</dbReference>
<dbReference type="EC" id="1.14.14.21" evidence="9"/>
<evidence type="ECO:0000313" key="19">
    <source>
        <dbReference type="Proteomes" id="UP000646749"/>
    </source>
</evidence>
<accession>A0ABQ4EE77</accession>
<evidence type="ECO:0000256" key="3">
    <source>
        <dbReference type="ARBA" id="ARBA00022643"/>
    </source>
</evidence>
<dbReference type="InterPro" id="IPR013786">
    <property type="entry name" value="AcylCoA_DH/ox_N"/>
</dbReference>
<keyword evidence="19" id="KW-1185">Reference proteome</keyword>
<dbReference type="PANTHER" id="PTHR43884">
    <property type="entry name" value="ACYL-COA DEHYDROGENASE"/>
    <property type="match status" value="1"/>
</dbReference>